<proteinExistence type="inferred from homology"/>
<dbReference type="Pfam" id="PF12019">
    <property type="entry name" value="GspH"/>
    <property type="match status" value="1"/>
</dbReference>
<comment type="similarity">
    <text evidence="9">Belongs to the GSP H family.</text>
</comment>
<dbReference type="EMBL" id="CABPSI010000003">
    <property type="protein sequence ID" value="VVE25880.1"/>
    <property type="molecule type" value="Genomic_DNA"/>
</dbReference>
<dbReference type="InterPro" id="IPR022346">
    <property type="entry name" value="T2SS_GspH"/>
</dbReference>
<keyword evidence="3" id="KW-1003">Cell membrane</keyword>
<evidence type="ECO:0000256" key="9">
    <source>
        <dbReference type="ARBA" id="ARBA00025772"/>
    </source>
</evidence>
<feature type="domain" description="General secretion pathway GspH" evidence="12">
    <location>
        <begin position="49"/>
        <end position="160"/>
    </location>
</feature>
<keyword evidence="8 11" id="KW-0472">Membrane</keyword>
<evidence type="ECO:0000256" key="7">
    <source>
        <dbReference type="ARBA" id="ARBA00022989"/>
    </source>
</evidence>
<dbReference type="Proteomes" id="UP000333828">
    <property type="component" value="Unassembled WGS sequence"/>
</dbReference>
<comment type="subcellular location">
    <subcellularLocation>
        <location evidence="1">Cell inner membrane</location>
        <topology evidence="1">Single-pass membrane protein</topology>
    </subcellularLocation>
</comment>
<sequence>MTAIGDRQTRSRGITLLECVVVTAVLAVAMMAAAPSIQAVRNRVAVEITARALLAAINTAKAEALGRHRRVTIAPHDGKHWNSGWVTFIDDNLNDRHDAGERYLARYAPLPAGVDITTNWSLYTQPVVAFEENGFMRIEKGGWLSGNIQISGHERCIGITFNAYGRPRVAMRCSM</sequence>
<keyword evidence="6 11" id="KW-0812">Transmembrane</keyword>
<dbReference type="SUPFAM" id="SSF54523">
    <property type="entry name" value="Pili subunits"/>
    <property type="match status" value="1"/>
</dbReference>
<dbReference type="Pfam" id="PF07963">
    <property type="entry name" value="N_methyl"/>
    <property type="match status" value="1"/>
</dbReference>
<organism evidence="13 14">
    <name type="scientific">Pandoraea iniqua</name>
    <dbReference type="NCBI Taxonomy" id="2508288"/>
    <lineage>
        <taxon>Bacteria</taxon>
        <taxon>Pseudomonadati</taxon>
        <taxon>Pseudomonadota</taxon>
        <taxon>Betaproteobacteria</taxon>
        <taxon>Burkholderiales</taxon>
        <taxon>Burkholderiaceae</taxon>
        <taxon>Pandoraea</taxon>
    </lineage>
</organism>
<evidence type="ECO:0000256" key="4">
    <source>
        <dbReference type="ARBA" id="ARBA00022481"/>
    </source>
</evidence>
<dbReference type="GO" id="GO:0005886">
    <property type="term" value="C:plasma membrane"/>
    <property type="evidence" value="ECO:0007669"/>
    <property type="project" value="UniProtKB-SubCell"/>
</dbReference>
<keyword evidence="4" id="KW-0488">Methylation</keyword>
<evidence type="ECO:0000256" key="8">
    <source>
        <dbReference type="ARBA" id="ARBA00023136"/>
    </source>
</evidence>
<name>A0A5E4WQC3_9BURK</name>
<dbReference type="NCBIfam" id="TIGR02532">
    <property type="entry name" value="IV_pilin_GFxxxE"/>
    <property type="match status" value="1"/>
</dbReference>
<dbReference type="RefSeq" id="WP_150684982.1">
    <property type="nucleotide sequence ID" value="NZ_CABPSI010000003.1"/>
</dbReference>
<dbReference type="Gene3D" id="3.55.40.10">
    <property type="entry name" value="minor pseudopilin epsh domain"/>
    <property type="match status" value="1"/>
</dbReference>
<dbReference type="InterPro" id="IPR045584">
    <property type="entry name" value="Pilin-like"/>
</dbReference>
<evidence type="ECO:0000256" key="11">
    <source>
        <dbReference type="SAM" id="Phobius"/>
    </source>
</evidence>
<accession>A0A5E4WQC3</accession>
<evidence type="ECO:0000256" key="6">
    <source>
        <dbReference type="ARBA" id="ARBA00022692"/>
    </source>
</evidence>
<evidence type="ECO:0000256" key="2">
    <source>
        <dbReference type="ARBA" id="ARBA00021549"/>
    </source>
</evidence>
<reference evidence="13 14" key="1">
    <citation type="submission" date="2019-08" db="EMBL/GenBank/DDBJ databases">
        <authorList>
            <person name="Peeters C."/>
        </authorList>
    </citation>
    <scope>NUCLEOTIDE SEQUENCE [LARGE SCALE GENOMIC DNA]</scope>
    <source>
        <strain evidence="13 14">LMG 31115</strain>
    </source>
</reference>
<keyword evidence="14" id="KW-1185">Reference proteome</keyword>
<evidence type="ECO:0000259" key="12">
    <source>
        <dbReference type="Pfam" id="PF12019"/>
    </source>
</evidence>
<evidence type="ECO:0000313" key="14">
    <source>
        <dbReference type="Proteomes" id="UP000333828"/>
    </source>
</evidence>
<dbReference type="GO" id="GO:0015627">
    <property type="term" value="C:type II protein secretion system complex"/>
    <property type="evidence" value="ECO:0007669"/>
    <property type="project" value="InterPro"/>
</dbReference>
<evidence type="ECO:0000256" key="10">
    <source>
        <dbReference type="ARBA" id="ARBA00030775"/>
    </source>
</evidence>
<dbReference type="AlphaFoldDB" id="A0A5E4WQC3"/>
<evidence type="ECO:0000313" key="13">
    <source>
        <dbReference type="EMBL" id="VVE25880.1"/>
    </source>
</evidence>
<dbReference type="InterPro" id="IPR012902">
    <property type="entry name" value="N_methyl_site"/>
</dbReference>
<evidence type="ECO:0000256" key="3">
    <source>
        <dbReference type="ARBA" id="ARBA00022475"/>
    </source>
</evidence>
<dbReference type="GO" id="GO:0015628">
    <property type="term" value="P:protein secretion by the type II secretion system"/>
    <property type="evidence" value="ECO:0007669"/>
    <property type="project" value="InterPro"/>
</dbReference>
<keyword evidence="7 11" id="KW-1133">Transmembrane helix</keyword>
<gene>
    <name evidence="13" type="ORF">PIN31115_03383</name>
</gene>
<evidence type="ECO:0000256" key="5">
    <source>
        <dbReference type="ARBA" id="ARBA00022519"/>
    </source>
</evidence>
<protein>
    <recommendedName>
        <fullName evidence="2">Type II secretion system protein H</fullName>
    </recommendedName>
    <alternativeName>
        <fullName evidence="10">General secretion pathway protein H</fullName>
    </alternativeName>
</protein>
<evidence type="ECO:0000256" key="1">
    <source>
        <dbReference type="ARBA" id="ARBA00004377"/>
    </source>
</evidence>
<keyword evidence="5" id="KW-0997">Cell inner membrane</keyword>
<feature type="transmembrane region" description="Helical" evidence="11">
    <location>
        <begin position="12"/>
        <end position="34"/>
    </location>
</feature>